<evidence type="ECO:0000256" key="1">
    <source>
        <dbReference type="ARBA" id="ARBA00001957"/>
    </source>
</evidence>
<keyword evidence="3" id="KW-0597">Phosphoprotein</keyword>
<dbReference type="InterPro" id="IPR036736">
    <property type="entry name" value="ACP-like_sf"/>
</dbReference>
<dbReference type="InterPro" id="IPR000873">
    <property type="entry name" value="AMP-dep_synth/lig_dom"/>
</dbReference>
<dbReference type="GO" id="GO:0043041">
    <property type="term" value="P:amino acid activation for nonribosomal peptide biosynthetic process"/>
    <property type="evidence" value="ECO:0007669"/>
    <property type="project" value="TreeGrafter"/>
</dbReference>
<dbReference type="InterPro" id="IPR042099">
    <property type="entry name" value="ANL_N_sf"/>
</dbReference>
<organism evidence="6">
    <name type="scientific">Streptomyces sp. JL1001</name>
    <dbReference type="NCBI Taxonomy" id="3078227"/>
    <lineage>
        <taxon>Bacteria</taxon>
        <taxon>Bacillati</taxon>
        <taxon>Actinomycetota</taxon>
        <taxon>Actinomycetes</taxon>
        <taxon>Kitasatosporales</taxon>
        <taxon>Streptomycetaceae</taxon>
        <taxon>Streptomyces</taxon>
    </lineage>
</organism>
<dbReference type="InterPro" id="IPR006162">
    <property type="entry name" value="Ppantetheine_attach_site"/>
</dbReference>
<dbReference type="GO" id="GO:0009366">
    <property type="term" value="C:enterobactin synthetase complex"/>
    <property type="evidence" value="ECO:0007669"/>
    <property type="project" value="TreeGrafter"/>
</dbReference>
<gene>
    <name evidence="6" type="ORF">R1Y80_15400</name>
</gene>
<dbReference type="InterPro" id="IPR045851">
    <property type="entry name" value="AMP-bd_C_sf"/>
</dbReference>
<dbReference type="PANTHER" id="PTHR45527:SF1">
    <property type="entry name" value="FATTY ACID SYNTHASE"/>
    <property type="match status" value="1"/>
</dbReference>
<dbReference type="Gene3D" id="3.30.300.30">
    <property type="match status" value="1"/>
</dbReference>
<evidence type="ECO:0000256" key="3">
    <source>
        <dbReference type="ARBA" id="ARBA00022553"/>
    </source>
</evidence>
<dbReference type="SUPFAM" id="SSF56801">
    <property type="entry name" value="Acetyl-CoA synthetase-like"/>
    <property type="match status" value="1"/>
</dbReference>
<dbReference type="RefSeq" id="WP_354597271.1">
    <property type="nucleotide sequence ID" value="NZ_CP136798.1"/>
</dbReference>
<sequence>MTNPISPAPPASSPTAGLGPTRHGMWVTEQVLSPGAAHHLAVTARFTGPTAPDEAALASGCARLLARHPVLLSRVDPEGPALAPATGPSPGLRRLTCAPGDLDALLAAESARPFDLAEGPLIRFALVSTGHGHPVLHAVAHHLVFDGTSKDILLAEILGVETNAGLPGNGLTDLAAPAEPTAEATEAARDFWADRWSDPAAPALPGLLVDARDATSPAPGDAVPFTLEGSPLARLADTARSLGVTRFELLLALWHTLLLRYGNSSPATAVELSTRRPGSPEHIGLYVNELPVFTRPDPHRSFADFARDVRAELAALYDHRPVPLGRAVRGLTPRTALTPLSVSYRRRTGWEALQAPDVEVDWIGFPGAVRNLAHLQLVSGPDRLDVSFQYRADAFAPGAPARIVGHFRALLDAVLADPGIRLADLPLLSGDELERALYADNGTPAARPADVTVVGMFAERAAATPDAVAVVAADGTERSYGELHAAVEAFADRLAAEGIGTGDLVGVQVPRSVAELTTLLGTLSAGAAYVPLDPGYPAERLAFVRADAGLSALVIEGPVPEGLPAGLPVLSTEPAVTAPPPRRTAVPAGVHPAYVLYTSGSTGRPKGVEVPHSALANLIGSLADRLEAAPGHRWLGLTSLSFDISTVELLLPLTTGGRVVLVPEERQRDGAALLKLIEAHDVTHVQATPSGWRLMLAAGLHRPGLVALAGGEALPGPLADELGFAVGRLFNVYGPTETTVWSTLAEPSSGEPVTIGRPLAATRAYVLDEHGGPVPDGLPGELHLGGAGVAHGYRGRPGLTARCFVPDPWGPPGSRMYRTGDLVRRLSDGRLEFAGRLDSQVKLRGHRIELGEIESRLAEHPGVAQAVVVLDPGEGEGEGEGVERSGQERLVAYVVGVPGDPAVPAADELRARLARTLPAAMIPAAWVPLTALPLTPNGKVDRARLPAAPRTRPDGAGVAEPDGPDGPPTALDGDAAVVREIWQEVLRLDDIGPDEDLFDLGGHSLTITAIAARIRKRLGVEVPLDAFFDTPTLAEISALVGELRRSAAGTAGTTQAAPEGEQR</sequence>
<evidence type="ECO:0000259" key="5">
    <source>
        <dbReference type="PROSITE" id="PS50075"/>
    </source>
</evidence>
<dbReference type="GO" id="GO:0009239">
    <property type="term" value="P:enterobactin biosynthetic process"/>
    <property type="evidence" value="ECO:0007669"/>
    <property type="project" value="TreeGrafter"/>
</dbReference>
<dbReference type="PANTHER" id="PTHR45527">
    <property type="entry name" value="NONRIBOSOMAL PEPTIDE SYNTHETASE"/>
    <property type="match status" value="1"/>
</dbReference>
<dbReference type="Pfam" id="PF13193">
    <property type="entry name" value="AMP-binding_C"/>
    <property type="match status" value="1"/>
</dbReference>
<feature type="region of interest" description="Disordered" evidence="4">
    <location>
        <begin position="939"/>
        <end position="971"/>
    </location>
</feature>
<dbReference type="Pfam" id="PF00501">
    <property type="entry name" value="AMP-binding"/>
    <property type="match status" value="1"/>
</dbReference>
<dbReference type="EMBL" id="CP136798">
    <property type="protein sequence ID" value="XCN14952.1"/>
    <property type="molecule type" value="Genomic_DNA"/>
</dbReference>
<evidence type="ECO:0000313" key="6">
    <source>
        <dbReference type="EMBL" id="XCN14952.1"/>
    </source>
</evidence>
<comment type="cofactor">
    <cofactor evidence="1">
        <name>pantetheine 4'-phosphate</name>
        <dbReference type="ChEBI" id="CHEBI:47942"/>
    </cofactor>
</comment>
<dbReference type="InterPro" id="IPR020806">
    <property type="entry name" value="PKS_PP-bd"/>
</dbReference>
<dbReference type="Gene3D" id="3.30.559.30">
    <property type="entry name" value="Nonribosomal peptide synthetase, condensation domain"/>
    <property type="match status" value="1"/>
</dbReference>
<dbReference type="Pfam" id="PF00550">
    <property type="entry name" value="PP-binding"/>
    <property type="match status" value="1"/>
</dbReference>
<name>A0AAU8KGK6_9ACTN</name>
<dbReference type="SUPFAM" id="SSF47336">
    <property type="entry name" value="ACP-like"/>
    <property type="match status" value="1"/>
</dbReference>
<dbReference type="GO" id="GO:0031177">
    <property type="term" value="F:phosphopantetheine binding"/>
    <property type="evidence" value="ECO:0007669"/>
    <property type="project" value="InterPro"/>
</dbReference>
<dbReference type="InterPro" id="IPR023213">
    <property type="entry name" value="CAT-like_dom_sf"/>
</dbReference>
<dbReference type="InterPro" id="IPR001242">
    <property type="entry name" value="Condensation_dom"/>
</dbReference>
<dbReference type="GO" id="GO:0008610">
    <property type="term" value="P:lipid biosynthetic process"/>
    <property type="evidence" value="ECO:0007669"/>
    <property type="project" value="UniProtKB-ARBA"/>
</dbReference>
<proteinExistence type="predicted"/>
<feature type="compositionally biased region" description="Pro residues" evidence="4">
    <location>
        <begin position="1"/>
        <end position="12"/>
    </location>
</feature>
<dbReference type="Gene3D" id="3.30.559.10">
    <property type="entry name" value="Chloramphenicol acetyltransferase-like domain"/>
    <property type="match status" value="1"/>
</dbReference>
<dbReference type="AlphaFoldDB" id="A0AAU8KGK6"/>
<dbReference type="PROSITE" id="PS00455">
    <property type="entry name" value="AMP_BINDING"/>
    <property type="match status" value="1"/>
</dbReference>
<dbReference type="PROSITE" id="PS50075">
    <property type="entry name" value="CARRIER"/>
    <property type="match status" value="1"/>
</dbReference>
<dbReference type="InterPro" id="IPR020845">
    <property type="entry name" value="AMP-binding_CS"/>
</dbReference>
<dbReference type="InterPro" id="IPR010071">
    <property type="entry name" value="AA_adenyl_dom"/>
</dbReference>
<accession>A0AAU8KGK6</accession>
<feature type="region of interest" description="Disordered" evidence="4">
    <location>
        <begin position="1"/>
        <end position="22"/>
    </location>
</feature>
<evidence type="ECO:0000256" key="2">
    <source>
        <dbReference type="ARBA" id="ARBA00022450"/>
    </source>
</evidence>
<dbReference type="GO" id="GO:0005829">
    <property type="term" value="C:cytosol"/>
    <property type="evidence" value="ECO:0007669"/>
    <property type="project" value="TreeGrafter"/>
</dbReference>
<dbReference type="SUPFAM" id="SSF52777">
    <property type="entry name" value="CoA-dependent acyltransferases"/>
    <property type="match status" value="2"/>
</dbReference>
<keyword evidence="2" id="KW-0596">Phosphopantetheine</keyword>
<dbReference type="Gene3D" id="1.10.1200.10">
    <property type="entry name" value="ACP-like"/>
    <property type="match status" value="1"/>
</dbReference>
<dbReference type="Gene3D" id="3.40.50.12780">
    <property type="entry name" value="N-terminal domain of ligase-like"/>
    <property type="match status" value="1"/>
</dbReference>
<dbReference type="InterPro" id="IPR009081">
    <property type="entry name" value="PP-bd_ACP"/>
</dbReference>
<dbReference type="NCBIfam" id="TIGR01733">
    <property type="entry name" value="AA-adenyl-dom"/>
    <property type="match status" value="1"/>
</dbReference>
<dbReference type="GO" id="GO:0047527">
    <property type="term" value="F:2,3-dihydroxybenzoate-serine ligase activity"/>
    <property type="evidence" value="ECO:0007669"/>
    <property type="project" value="TreeGrafter"/>
</dbReference>
<dbReference type="Pfam" id="PF00668">
    <property type="entry name" value="Condensation"/>
    <property type="match status" value="1"/>
</dbReference>
<dbReference type="SMART" id="SM00823">
    <property type="entry name" value="PKS_PP"/>
    <property type="match status" value="1"/>
</dbReference>
<protein>
    <submittedName>
        <fullName evidence="6">Amino acid adenylation domain-containing protein</fullName>
    </submittedName>
</protein>
<dbReference type="PROSITE" id="PS00012">
    <property type="entry name" value="PHOSPHOPANTETHEINE"/>
    <property type="match status" value="1"/>
</dbReference>
<feature type="domain" description="Carrier" evidence="5">
    <location>
        <begin position="969"/>
        <end position="1044"/>
    </location>
</feature>
<reference evidence="6" key="1">
    <citation type="submission" date="2023-10" db="EMBL/GenBank/DDBJ databases">
        <title>Complete genome sequence of Streptomyces sp. JL1001.</title>
        <authorList>
            <person name="Jiang L."/>
        </authorList>
    </citation>
    <scope>NUCLEOTIDE SEQUENCE</scope>
    <source>
        <strain evidence="6">JL1001</strain>
    </source>
</reference>
<dbReference type="InterPro" id="IPR025110">
    <property type="entry name" value="AMP-bd_C"/>
</dbReference>
<evidence type="ECO:0000256" key="4">
    <source>
        <dbReference type="SAM" id="MobiDB-lite"/>
    </source>
</evidence>